<dbReference type="AlphaFoldDB" id="A0A060Z5Y1"/>
<proteinExistence type="predicted"/>
<name>A0A060Z5Y1_ONCMY</name>
<accession>A0A060Z5Y1</accession>
<organism evidence="1 2">
    <name type="scientific">Oncorhynchus mykiss</name>
    <name type="common">Rainbow trout</name>
    <name type="synonym">Salmo gairdneri</name>
    <dbReference type="NCBI Taxonomy" id="8022"/>
    <lineage>
        <taxon>Eukaryota</taxon>
        <taxon>Metazoa</taxon>
        <taxon>Chordata</taxon>
        <taxon>Craniata</taxon>
        <taxon>Vertebrata</taxon>
        <taxon>Euteleostomi</taxon>
        <taxon>Actinopterygii</taxon>
        <taxon>Neopterygii</taxon>
        <taxon>Teleostei</taxon>
        <taxon>Protacanthopterygii</taxon>
        <taxon>Salmoniformes</taxon>
        <taxon>Salmonidae</taxon>
        <taxon>Salmoninae</taxon>
        <taxon>Oncorhynchus</taxon>
    </lineage>
</organism>
<dbReference type="PaxDb" id="8022-A0A060Z5Y1"/>
<protein>
    <submittedName>
        <fullName evidence="1">Uncharacterized protein</fullName>
    </submittedName>
</protein>
<sequence>MQYMALRQQPVQQKQRFKPVQKVDGVSGENFSGGGQHTPSAAEQTVIAQSQHHQQYLDASRALPDFVELDLGETNVENIGPDDIKALQSLYREHCEVRDYPSPLTKFYRKVCIILYGTRYTHVNGTLFYFHALSSLHTF</sequence>
<evidence type="ECO:0000313" key="1">
    <source>
        <dbReference type="EMBL" id="CDQ99237.1"/>
    </source>
</evidence>
<reference evidence="1" key="1">
    <citation type="journal article" date="2014" name="Nat. Commun.">
        <title>The rainbow trout genome provides novel insights into evolution after whole-genome duplication in vertebrates.</title>
        <authorList>
            <person name="Berthelot C."/>
            <person name="Brunet F."/>
            <person name="Chalopin D."/>
            <person name="Juanchich A."/>
            <person name="Bernard M."/>
            <person name="Noel B."/>
            <person name="Bento P."/>
            <person name="Da Silva C."/>
            <person name="Labadie K."/>
            <person name="Alberti A."/>
            <person name="Aury J.M."/>
            <person name="Louis A."/>
            <person name="Dehais P."/>
            <person name="Bardou P."/>
            <person name="Montfort J."/>
            <person name="Klopp C."/>
            <person name="Cabau C."/>
            <person name="Gaspin C."/>
            <person name="Thorgaard G.H."/>
            <person name="Boussaha M."/>
            <person name="Quillet E."/>
            <person name="Guyomard R."/>
            <person name="Galiana D."/>
            <person name="Bobe J."/>
            <person name="Volff J.N."/>
            <person name="Genet C."/>
            <person name="Wincker P."/>
            <person name="Jaillon O."/>
            <person name="Roest Crollius H."/>
            <person name="Guiguen Y."/>
        </authorList>
    </citation>
    <scope>NUCLEOTIDE SEQUENCE [LARGE SCALE GENOMIC DNA]</scope>
</reference>
<dbReference type="EMBL" id="FR944595">
    <property type="protein sequence ID" value="CDQ99237.1"/>
    <property type="molecule type" value="Genomic_DNA"/>
</dbReference>
<dbReference type="Proteomes" id="UP000193380">
    <property type="component" value="Unassembled WGS sequence"/>
</dbReference>
<dbReference type="STRING" id="8022.A0A060Z5Y1"/>
<evidence type="ECO:0000313" key="2">
    <source>
        <dbReference type="Proteomes" id="UP000193380"/>
    </source>
</evidence>
<gene>
    <name evidence="1" type="ORF">GSONMT00046029001</name>
</gene>
<reference evidence="1" key="2">
    <citation type="submission" date="2014-03" db="EMBL/GenBank/DDBJ databases">
        <authorList>
            <person name="Genoscope - CEA"/>
        </authorList>
    </citation>
    <scope>NUCLEOTIDE SEQUENCE</scope>
</reference>